<sequence>MTRNLLAHAASKVIIHSRLRRELIRRTQQQPSQSLRRFLSKTTGLVSQSTNWKSIIPNLPPTEYIFDSQSQKAFAVLNIGVGKLCSTYASEATKNDMFFAESPEGKGCFRFVAVIVDAHQARILAEPVKPAQLDQHYHSFQTAVESLNDTYLHYGIVFSIDLRHENAVRFR</sequence>
<reference evidence="2" key="1">
    <citation type="submission" date="2010-08" db="EMBL/GenBank/DDBJ databases">
        <authorList>
            <consortium name="Caenorhabditis japonica Sequencing Consortium"/>
            <person name="Wilson R.K."/>
        </authorList>
    </citation>
    <scope>NUCLEOTIDE SEQUENCE [LARGE SCALE GENOMIC DNA]</scope>
    <source>
        <strain evidence="2">DF5081</strain>
    </source>
</reference>
<dbReference type="AlphaFoldDB" id="A0A8R1DWR1"/>
<reference evidence="1" key="2">
    <citation type="submission" date="2022-06" db="UniProtKB">
        <authorList>
            <consortium name="EnsemblMetazoa"/>
        </authorList>
    </citation>
    <scope>IDENTIFICATION</scope>
    <source>
        <strain evidence="1">DF5081</strain>
    </source>
</reference>
<keyword evidence="2" id="KW-1185">Reference proteome</keyword>
<evidence type="ECO:0000313" key="1">
    <source>
        <dbReference type="EnsemblMetazoa" id="CJA14145.1"/>
    </source>
</evidence>
<name>A0A8R1DWR1_CAEJA</name>
<dbReference type="EnsemblMetazoa" id="CJA14145.1">
    <property type="protein sequence ID" value="CJA14145.1"/>
    <property type="gene ID" value="WBGene00133349"/>
</dbReference>
<dbReference type="Proteomes" id="UP000005237">
    <property type="component" value="Unassembled WGS sequence"/>
</dbReference>
<accession>A0A8R1DWR1</accession>
<organism evidence="1 2">
    <name type="scientific">Caenorhabditis japonica</name>
    <dbReference type="NCBI Taxonomy" id="281687"/>
    <lineage>
        <taxon>Eukaryota</taxon>
        <taxon>Metazoa</taxon>
        <taxon>Ecdysozoa</taxon>
        <taxon>Nematoda</taxon>
        <taxon>Chromadorea</taxon>
        <taxon>Rhabditida</taxon>
        <taxon>Rhabditina</taxon>
        <taxon>Rhabditomorpha</taxon>
        <taxon>Rhabditoidea</taxon>
        <taxon>Rhabditidae</taxon>
        <taxon>Peloderinae</taxon>
        <taxon>Caenorhabditis</taxon>
    </lineage>
</organism>
<protein>
    <submittedName>
        <fullName evidence="1">Uncharacterized protein</fullName>
    </submittedName>
</protein>
<proteinExistence type="predicted"/>
<evidence type="ECO:0000313" key="2">
    <source>
        <dbReference type="Proteomes" id="UP000005237"/>
    </source>
</evidence>